<reference evidence="7 8" key="1">
    <citation type="submission" date="2018-07" db="EMBL/GenBank/DDBJ databases">
        <title>Dyadobacter roseus sp. nov., isolated from rose rhizosphere soil.</title>
        <authorList>
            <person name="Chen L."/>
        </authorList>
    </citation>
    <scope>NUCLEOTIDE SEQUENCE [LARGE SCALE GENOMIC DNA]</scope>
    <source>
        <strain evidence="7 8">RS19</strain>
    </source>
</reference>
<dbReference type="GO" id="GO:0055085">
    <property type="term" value="P:transmembrane transport"/>
    <property type="evidence" value="ECO:0007669"/>
    <property type="project" value="TreeGrafter"/>
</dbReference>
<keyword evidence="3 6" id="KW-0812">Transmembrane</keyword>
<evidence type="ECO:0000256" key="2">
    <source>
        <dbReference type="ARBA" id="ARBA00009773"/>
    </source>
</evidence>
<dbReference type="EMBL" id="QNUL01000030">
    <property type="protein sequence ID" value="REA57159.1"/>
    <property type="molecule type" value="Genomic_DNA"/>
</dbReference>
<dbReference type="AlphaFoldDB" id="A0A3D8Y5T2"/>
<dbReference type="PANTHER" id="PTHR21716:SF62">
    <property type="entry name" value="TRANSPORT PROTEIN YDBI-RELATED"/>
    <property type="match status" value="1"/>
</dbReference>
<comment type="subcellular location">
    <subcellularLocation>
        <location evidence="1">Membrane</location>
        <topology evidence="1">Multi-pass membrane protein</topology>
    </subcellularLocation>
</comment>
<keyword evidence="8" id="KW-1185">Reference proteome</keyword>
<evidence type="ECO:0000256" key="1">
    <source>
        <dbReference type="ARBA" id="ARBA00004141"/>
    </source>
</evidence>
<gene>
    <name evidence="7" type="ORF">DSL64_24695</name>
</gene>
<comment type="caution">
    <text evidence="7">The sequence shown here is derived from an EMBL/GenBank/DDBJ whole genome shotgun (WGS) entry which is preliminary data.</text>
</comment>
<feature type="transmembrane region" description="Helical" evidence="6">
    <location>
        <begin position="20"/>
        <end position="50"/>
    </location>
</feature>
<feature type="transmembrane region" description="Helical" evidence="6">
    <location>
        <begin position="205"/>
        <end position="230"/>
    </location>
</feature>
<dbReference type="OrthoDB" id="5761230at2"/>
<comment type="similarity">
    <text evidence="2">Belongs to the autoinducer-2 exporter (AI-2E) (TC 2.A.86) family.</text>
</comment>
<keyword evidence="5 6" id="KW-0472">Membrane</keyword>
<dbReference type="PANTHER" id="PTHR21716">
    <property type="entry name" value="TRANSMEMBRANE PROTEIN"/>
    <property type="match status" value="1"/>
</dbReference>
<feature type="transmembrane region" description="Helical" evidence="6">
    <location>
        <begin position="311"/>
        <end position="336"/>
    </location>
</feature>
<organism evidence="7 8">
    <name type="scientific">Dyadobacter luteus</name>
    <dbReference type="NCBI Taxonomy" id="2259619"/>
    <lineage>
        <taxon>Bacteria</taxon>
        <taxon>Pseudomonadati</taxon>
        <taxon>Bacteroidota</taxon>
        <taxon>Cytophagia</taxon>
        <taxon>Cytophagales</taxon>
        <taxon>Spirosomataceae</taxon>
        <taxon>Dyadobacter</taxon>
    </lineage>
</organism>
<feature type="transmembrane region" description="Helical" evidence="6">
    <location>
        <begin position="150"/>
        <end position="173"/>
    </location>
</feature>
<dbReference type="Proteomes" id="UP000256373">
    <property type="component" value="Unassembled WGS sequence"/>
</dbReference>
<evidence type="ECO:0000256" key="3">
    <source>
        <dbReference type="ARBA" id="ARBA00022692"/>
    </source>
</evidence>
<name>A0A3D8Y5T2_9BACT</name>
<evidence type="ECO:0000256" key="4">
    <source>
        <dbReference type="ARBA" id="ARBA00022989"/>
    </source>
</evidence>
<feature type="transmembrane region" description="Helical" evidence="6">
    <location>
        <begin position="236"/>
        <end position="260"/>
    </location>
</feature>
<protein>
    <submittedName>
        <fullName evidence="7">AI-2E family transporter</fullName>
    </submittedName>
</protein>
<dbReference type="GO" id="GO:0016020">
    <property type="term" value="C:membrane"/>
    <property type="evidence" value="ECO:0007669"/>
    <property type="project" value="UniProtKB-SubCell"/>
</dbReference>
<proteinExistence type="inferred from homology"/>
<dbReference type="InterPro" id="IPR002549">
    <property type="entry name" value="AI-2E-like"/>
</dbReference>
<dbReference type="Pfam" id="PF01594">
    <property type="entry name" value="AI-2E_transport"/>
    <property type="match status" value="1"/>
</dbReference>
<evidence type="ECO:0000256" key="6">
    <source>
        <dbReference type="SAM" id="Phobius"/>
    </source>
</evidence>
<feature type="transmembrane region" description="Helical" evidence="6">
    <location>
        <begin position="71"/>
        <end position="92"/>
    </location>
</feature>
<keyword evidence="4 6" id="KW-1133">Transmembrane helix</keyword>
<evidence type="ECO:0000313" key="7">
    <source>
        <dbReference type="EMBL" id="REA57159.1"/>
    </source>
</evidence>
<accession>A0A3D8Y5T2</accession>
<feature type="transmembrane region" description="Helical" evidence="6">
    <location>
        <begin position="272"/>
        <end position="291"/>
    </location>
</feature>
<dbReference type="RefSeq" id="WP_115833626.1">
    <property type="nucleotide sequence ID" value="NZ_QNUL01000030.1"/>
</dbReference>
<sequence length="354" mass="37839">MTNSPGSGEITTYALRVSITVGITILFLGLTGLFVFSFQVFLFIIGALLIALPMRAGARALHDKTGMKEGIALIIIIVGTLALATGICWLFAAKISEQIGQFKQQIPEAVESAKQQLGNSEIGRQILNSIPSATDIAQNSSEVMSHAPGFLSSTFGVLSSLYIIIIMAAFILVNPRMYREGLIMLVPKTGRRRAGEILTNLNNTLVSWLLGQLFSMTVVGVLTFICLWILGVPLAGVLGLLAGILSFIPNLGPIIALLPALLFASLDGSGQVLYVLILYLAVQAFESSVATPMVQKKMINMPPALVFGSQLLIGSFSGLLGLTLATPIMAMVMVLVKMVYVQDILKDDDVDVKP</sequence>
<evidence type="ECO:0000256" key="5">
    <source>
        <dbReference type="ARBA" id="ARBA00023136"/>
    </source>
</evidence>
<evidence type="ECO:0000313" key="8">
    <source>
        <dbReference type="Proteomes" id="UP000256373"/>
    </source>
</evidence>